<gene>
    <name evidence="1" type="ORF">SAMN05661093_02619</name>
</gene>
<reference evidence="1 2" key="1">
    <citation type="submission" date="2017-04" db="EMBL/GenBank/DDBJ databases">
        <authorList>
            <person name="Afonso C.L."/>
            <person name="Miller P.J."/>
            <person name="Scott M.A."/>
            <person name="Spackman E."/>
            <person name="Goraichik I."/>
            <person name="Dimitrov K.M."/>
            <person name="Suarez D.L."/>
            <person name="Swayne D.E."/>
        </authorList>
    </citation>
    <scope>NUCLEOTIDE SEQUENCE [LARGE SCALE GENOMIC DNA]</scope>
    <source>
        <strain evidence="1 2">DSM 43828</strain>
    </source>
</reference>
<name>A0A1Y5XEW2_KIBAR</name>
<proteinExistence type="predicted"/>
<evidence type="ECO:0000313" key="2">
    <source>
        <dbReference type="Proteomes" id="UP000192674"/>
    </source>
</evidence>
<dbReference type="Proteomes" id="UP000192674">
    <property type="component" value="Unassembled WGS sequence"/>
</dbReference>
<organism evidence="1 2">
    <name type="scientific">Kibdelosporangium aridum</name>
    <dbReference type="NCBI Taxonomy" id="2030"/>
    <lineage>
        <taxon>Bacteria</taxon>
        <taxon>Bacillati</taxon>
        <taxon>Actinomycetota</taxon>
        <taxon>Actinomycetes</taxon>
        <taxon>Pseudonocardiales</taxon>
        <taxon>Pseudonocardiaceae</taxon>
        <taxon>Kibdelosporangium</taxon>
    </lineage>
</organism>
<evidence type="ECO:0000313" key="1">
    <source>
        <dbReference type="EMBL" id="SMC89963.1"/>
    </source>
</evidence>
<dbReference type="AlphaFoldDB" id="A0A1Y5XEW2"/>
<keyword evidence="2" id="KW-1185">Reference proteome</keyword>
<sequence length="72" mass="7339">MSPFLVGPCGTAPLTTTAASQRGLGGLRAGCVVDFTDDRHTERPDISQARLAKIPGPFRAGKTGVGQTGTLG</sequence>
<dbReference type="EMBL" id="FWXV01000002">
    <property type="protein sequence ID" value="SMC89963.1"/>
    <property type="molecule type" value="Genomic_DNA"/>
</dbReference>
<protein>
    <submittedName>
        <fullName evidence="1">Uncharacterized protein</fullName>
    </submittedName>
</protein>
<accession>A0A1Y5XEW2</accession>